<dbReference type="InterPro" id="IPR036163">
    <property type="entry name" value="HMA_dom_sf"/>
</dbReference>
<keyword evidence="4" id="KW-0479">Metal-binding</keyword>
<comment type="function">
    <text evidence="7">Chaperone that serves for the intracellular sequestration and transport of Cu(+). Delivers Cu(+) to the copper-exporting P-type ATPase A (CopA).</text>
</comment>
<keyword evidence="6" id="KW-0143">Chaperone</keyword>
<dbReference type="InterPro" id="IPR049740">
    <property type="entry name" value="CopZ"/>
</dbReference>
<evidence type="ECO:0000256" key="1">
    <source>
        <dbReference type="ARBA" id="ARBA00004496"/>
    </source>
</evidence>
<dbReference type="PROSITE" id="PS50846">
    <property type="entry name" value="HMA_2"/>
    <property type="match status" value="1"/>
</dbReference>
<dbReference type="NCBIfam" id="TIGR00003">
    <property type="entry name" value="copper ion binding protein"/>
    <property type="match status" value="1"/>
</dbReference>
<evidence type="ECO:0000256" key="2">
    <source>
        <dbReference type="ARBA" id="ARBA00015313"/>
    </source>
</evidence>
<dbReference type="PANTHER" id="PTHR46594">
    <property type="entry name" value="P-TYPE CATION-TRANSPORTING ATPASE"/>
    <property type="match status" value="1"/>
</dbReference>
<dbReference type="Pfam" id="PF00403">
    <property type="entry name" value="HMA"/>
    <property type="match status" value="1"/>
</dbReference>
<proteinExistence type="predicted"/>
<reference evidence="10" key="1">
    <citation type="journal article" date="2019" name="Int. J. Syst. Evol. Microbiol.">
        <title>The Global Catalogue of Microorganisms (GCM) 10K type strain sequencing project: providing services to taxonomists for standard genome sequencing and annotation.</title>
        <authorList>
            <consortium name="The Broad Institute Genomics Platform"/>
            <consortium name="The Broad Institute Genome Sequencing Center for Infectious Disease"/>
            <person name="Wu L."/>
            <person name="Ma J."/>
        </authorList>
    </citation>
    <scope>NUCLEOTIDE SEQUENCE [LARGE SCALE GENOMIC DNA]</scope>
    <source>
        <strain evidence="10">KCTC 33575</strain>
    </source>
</reference>
<feature type="domain" description="HMA" evidence="8">
    <location>
        <begin position="2"/>
        <end position="68"/>
    </location>
</feature>
<accession>A0ABW5WYF2</accession>
<evidence type="ECO:0000313" key="9">
    <source>
        <dbReference type="EMBL" id="MFD2831382.1"/>
    </source>
</evidence>
<dbReference type="PANTHER" id="PTHR46594:SF4">
    <property type="entry name" value="P-TYPE CATION-TRANSPORTING ATPASE"/>
    <property type="match status" value="1"/>
</dbReference>
<dbReference type="EMBL" id="JBHUOQ010000005">
    <property type="protein sequence ID" value="MFD2831382.1"/>
    <property type="molecule type" value="Genomic_DNA"/>
</dbReference>
<evidence type="ECO:0000256" key="4">
    <source>
        <dbReference type="ARBA" id="ARBA00022723"/>
    </source>
</evidence>
<sequence length="68" mass="7330">MENITLNVEGMSCGHCVSAIENNVGELNGVDSVKVSLEDGKVDIAYDISKVELTEIKDVIEDQGYDIA</sequence>
<dbReference type="InterPro" id="IPR006122">
    <property type="entry name" value="HMA_Cu_ion-bd"/>
</dbReference>
<dbReference type="SUPFAM" id="SSF55008">
    <property type="entry name" value="HMA, heavy metal-associated domain"/>
    <property type="match status" value="1"/>
</dbReference>
<dbReference type="PRINTS" id="PR00942">
    <property type="entry name" value="CUATPASEI"/>
</dbReference>
<dbReference type="InterPro" id="IPR006121">
    <property type="entry name" value="HMA_dom"/>
</dbReference>
<comment type="subcellular location">
    <subcellularLocation>
        <location evidence="1">Cytoplasm</location>
    </subcellularLocation>
</comment>
<dbReference type="PROSITE" id="PS01047">
    <property type="entry name" value="HMA_1"/>
    <property type="match status" value="1"/>
</dbReference>
<evidence type="ECO:0000256" key="6">
    <source>
        <dbReference type="ARBA" id="ARBA00023186"/>
    </source>
</evidence>
<organism evidence="9 10">
    <name type="scientific">Corticicoccus populi</name>
    <dbReference type="NCBI Taxonomy" id="1812821"/>
    <lineage>
        <taxon>Bacteria</taxon>
        <taxon>Bacillati</taxon>
        <taxon>Bacillota</taxon>
        <taxon>Bacilli</taxon>
        <taxon>Bacillales</taxon>
        <taxon>Staphylococcaceae</taxon>
        <taxon>Corticicoccus</taxon>
    </lineage>
</organism>
<dbReference type="RefSeq" id="WP_377775589.1">
    <property type="nucleotide sequence ID" value="NZ_JBHUOQ010000005.1"/>
</dbReference>
<protein>
    <recommendedName>
        <fullName evidence="2">Copper chaperone CopZ</fullName>
    </recommendedName>
</protein>
<dbReference type="Gene3D" id="3.30.70.100">
    <property type="match status" value="1"/>
</dbReference>
<evidence type="ECO:0000256" key="3">
    <source>
        <dbReference type="ARBA" id="ARBA00022490"/>
    </source>
</evidence>
<evidence type="ECO:0000259" key="8">
    <source>
        <dbReference type="PROSITE" id="PS50846"/>
    </source>
</evidence>
<dbReference type="InterPro" id="IPR017969">
    <property type="entry name" value="Heavy-metal-associated_CS"/>
</dbReference>
<evidence type="ECO:0000256" key="5">
    <source>
        <dbReference type="ARBA" id="ARBA00023008"/>
    </source>
</evidence>
<dbReference type="CDD" id="cd00371">
    <property type="entry name" value="HMA"/>
    <property type="match status" value="1"/>
</dbReference>
<keyword evidence="5" id="KW-0186">Copper</keyword>
<keyword evidence="3" id="KW-0963">Cytoplasm</keyword>
<keyword evidence="10" id="KW-1185">Reference proteome</keyword>
<evidence type="ECO:0000313" key="10">
    <source>
        <dbReference type="Proteomes" id="UP001597519"/>
    </source>
</evidence>
<comment type="caution">
    <text evidence="9">The sequence shown here is derived from an EMBL/GenBank/DDBJ whole genome shotgun (WGS) entry which is preliminary data.</text>
</comment>
<dbReference type="Proteomes" id="UP001597519">
    <property type="component" value="Unassembled WGS sequence"/>
</dbReference>
<gene>
    <name evidence="9" type="primary">copZ</name>
    <name evidence="9" type="ORF">ACFSX4_12980</name>
</gene>
<dbReference type="NCBIfam" id="NF033795">
    <property type="entry name" value="chaper_CopZ_Bs"/>
    <property type="match status" value="1"/>
</dbReference>
<evidence type="ECO:0000256" key="7">
    <source>
        <dbReference type="ARBA" id="ARBA00025138"/>
    </source>
</evidence>
<name>A0ABW5WYF2_9STAP</name>